<dbReference type="Gene3D" id="3.40.190.10">
    <property type="entry name" value="Periplasmic binding protein-like II"/>
    <property type="match status" value="2"/>
</dbReference>
<dbReference type="PANTHER" id="PTHR35936">
    <property type="entry name" value="MEMBRANE-BOUND LYTIC MUREIN TRANSGLYCOSYLASE F"/>
    <property type="match status" value="1"/>
</dbReference>
<dbReference type="InterPro" id="IPR001638">
    <property type="entry name" value="Solute-binding_3/MltF_N"/>
</dbReference>
<proteinExistence type="predicted"/>
<feature type="chain" id="PRO_5038021006" evidence="2">
    <location>
        <begin position="22"/>
        <end position="244"/>
    </location>
</feature>
<dbReference type="Pfam" id="PF00497">
    <property type="entry name" value="SBP_bac_3"/>
    <property type="match status" value="1"/>
</dbReference>
<feature type="signal peptide" evidence="2">
    <location>
        <begin position="1"/>
        <end position="21"/>
    </location>
</feature>
<accession>A0A975B9A8</accession>
<dbReference type="PANTHER" id="PTHR35936:SF6">
    <property type="entry name" value="AMINO ACID ABC TRANSPORTER SUBSTRATE-BINDING PAAT FAMILY PROTEIN"/>
    <property type="match status" value="1"/>
</dbReference>
<keyword evidence="1 2" id="KW-0732">Signal</keyword>
<sequence length="244" mass="27996">MKKIMLLLVIYALLIPQTSFAEKTIFVTDDYPPYNFIKDGKVIGISSDIVRMVCKQLGIKSEIRVLSWQRAVNSVKEGSADAIFYLYKTKKREEFLYYPSEPINNPKNVIWVQKDNNIKINSIDDLKNKVVGVIDSYSYSSEFDNYKGIVKQPYKDVPELVTLLNLGRIEFAASAEMPFRYISKQNNFKDKFKVAFVITDSPVYVGFSKAKGKKNAVLAENFGKTLRKLKDEGIIQKIINQYVK</sequence>
<dbReference type="RefSeq" id="WP_207687344.1">
    <property type="nucleotide sequence ID" value="NZ_CP061799.1"/>
</dbReference>
<dbReference type="SMART" id="SM00062">
    <property type="entry name" value="PBPb"/>
    <property type="match status" value="1"/>
</dbReference>
<dbReference type="EMBL" id="CP061799">
    <property type="protein sequence ID" value="QTA81286.1"/>
    <property type="molecule type" value="Genomic_DNA"/>
</dbReference>
<evidence type="ECO:0000256" key="2">
    <source>
        <dbReference type="SAM" id="SignalP"/>
    </source>
</evidence>
<dbReference type="SUPFAM" id="SSF53850">
    <property type="entry name" value="Periplasmic binding protein-like II"/>
    <property type="match status" value="1"/>
</dbReference>
<evidence type="ECO:0000313" key="4">
    <source>
        <dbReference type="EMBL" id="QTA81286.1"/>
    </source>
</evidence>
<dbReference type="AlphaFoldDB" id="A0A975B9A8"/>
<dbReference type="KEGG" id="dli:dnl_36180"/>
<feature type="domain" description="Solute-binding protein family 3/N-terminal" evidence="3">
    <location>
        <begin position="22"/>
        <end position="244"/>
    </location>
</feature>
<evidence type="ECO:0000256" key="1">
    <source>
        <dbReference type="ARBA" id="ARBA00022729"/>
    </source>
</evidence>
<protein>
    <submittedName>
        <fullName evidence="4">Extracellular solute-binding protein, family 3</fullName>
    </submittedName>
</protein>
<evidence type="ECO:0000313" key="5">
    <source>
        <dbReference type="Proteomes" id="UP000663720"/>
    </source>
</evidence>
<gene>
    <name evidence="4" type="ORF">dnl_36180</name>
</gene>
<reference evidence="4" key="1">
    <citation type="journal article" date="2021" name="Microb. Physiol.">
        <title>Proteogenomic Insights into the Physiology of Marine, Sulfate-Reducing, Filamentous Desulfonema limicola and Desulfonema magnum.</title>
        <authorList>
            <person name="Schnaars V."/>
            <person name="Wohlbrand L."/>
            <person name="Scheve S."/>
            <person name="Hinrichs C."/>
            <person name="Reinhardt R."/>
            <person name="Rabus R."/>
        </authorList>
    </citation>
    <scope>NUCLEOTIDE SEQUENCE</scope>
    <source>
        <strain evidence="4">5ac10</strain>
    </source>
</reference>
<name>A0A975B9A8_9BACT</name>
<evidence type="ECO:0000259" key="3">
    <source>
        <dbReference type="SMART" id="SM00062"/>
    </source>
</evidence>
<dbReference type="Proteomes" id="UP000663720">
    <property type="component" value="Chromosome"/>
</dbReference>
<organism evidence="4 5">
    <name type="scientific">Desulfonema limicola</name>
    <dbReference type="NCBI Taxonomy" id="45656"/>
    <lineage>
        <taxon>Bacteria</taxon>
        <taxon>Pseudomonadati</taxon>
        <taxon>Thermodesulfobacteriota</taxon>
        <taxon>Desulfobacteria</taxon>
        <taxon>Desulfobacterales</taxon>
        <taxon>Desulfococcaceae</taxon>
        <taxon>Desulfonema</taxon>
    </lineage>
</organism>
<keyword evidence="5" id="KW-1185">Reference proteome</keyword>